<gene>
    <name evidence="2" type="ORF">JD844_002533</name>
</gene>
<feature type="compositionally biased region" description="Polar residues" evidence="1">
    <location>
        <begin position="315"/>
        <end position="336"/>
    </location>
</feature>
<feature type="compositionally biased region" description="Basic and acidic residues" evidence="1">
    <location>
        <begin position="19"/>
        <end position="34"/>
    </location>
</feature>
<feature type="region of interest" description="Disordered" evidence="1">
    <location>
        <begin position="313"/>
        <end position="336"/>
    </location>
</feature>
<feature type="region of interest" description="Disordered" evidence="1">
    <location>
        <begin position="1"/>
        <end position="83"/>
    </location>
</feature>
<evidence type="ECO:0000256" key="1">
    <source>
        <dbReference type="SAM" id="MobiDB-lite"/>
    </source>
</evidence>
<dbReference type="PROSITE" id="PS50096">
    <property type="entry name" value="IQ"/>
    <property type="match status" value="1"/>
</dbReference>
<feature type="region of interest" description="Disordered" evidence="1">
    <location>
        <begin position="128"/>
        <end position="163"/>
    </location>
</feature>
<dbReference type="EMBL" id="JAIPUX010000521">
    <property type="protein sequence ID" value="KAH0627119.1"/>
    <property type="molecule type" value="Genomic_DNA"/>
</dbReference>
<feature type="compositionally biased region" description="Basic and acidic residues" evidence="1">
    <location>
        <begin position="129"/>
        <end position="138"/>
    </location>
</feature>
<sequence length="436" mass="49711">MREEETNSKCKSACVSSHSSKENDGTRHQAEAKHQTISAASDSDSKKTKEPTANTNSSSMCARKRHSSLKKAANCEEKSENQRQSRTNYINHCEETAACIQNSNCTNESTRNSRQYKMVLNGNTHLKTRSRELNDERWSPANSSRPCHARRGSVDPRRETPSAAVTQNNVINRKVYPLVASNVRTSRLLCGRMAVDSAHEDSTKLDSSAAVTPRNSELCFVQHKGTNTENIPLEICKQIIEKERMRKELFREKIWAANVIQKAWRRYRLRKQFLQLFSVKRQCKEDENKWRQETAAFCIEVTWNKQLRPAHLKTATPSKNPKPVNKNSSDVNSTEKSSTLKQIYGCSQEGRVHHAIWPPSSKYKVCELEMLSGKVHNILYYIDLLSAKGLQAASGLQYLCLLENTGKSKQFSYNMKPTTTVRTKHIRCRNKSKTEL</sequence>
<proteinExistence type="predicted"/>
<organism evidence="2 3">
    <name type="scientific">Phrynosoma platyrhinos</name>
    <name type="common">Desert horned lizard</name>
    <dbReference type="NCBI Taxonomy" id="52577"/>
    <lineage>
        <taxon>Eukaryota</taxon>
        <taxon>Metazoa</taxon>
        <taxon>Chordata</taxon>
        <taxon>Craniata</taxon>
        <taxon>Vertebrata</taxon>
        <taxon>Euteleostomi</taxon>
        <taxon>Lepidosauria</taxon>
        <taxon>Squamata</taxon>
        <taxon>Bifurcata</taxon>
        <taxon>Unidentata</taxon>
        <taxon>Episquamata</taxon>
        <taxon>Toxicofera</taxon>
        <taxon>Iguania</taxon>
        <taxon>Phrynosomatidae</taxon>
        <taxon>Phrynosomatinae</taxon>
        <taxon>Phrynosoma</taxon>
    </lineage>
</organism>
<reference evidence="2 3" key="1">
    <citation type="journal article" date="2022" name="Gigascience">
        <title>A chromosome-level genome assembly and annotation of the desert horned lizard, Phrynosoma platyrhinos, provides insight into chromosomal rearrangements among reptiles.</title>
        <authorList>
            <person name="Koochekian N."/>
            <person name="Ascanio A."/>
            <person name="Farleigh K."/>
            <person name="Card D.C."/>
            <person name="Schield D.R."/>
            <person name="Castoe T.A."/>
            <person name="Jezkova T."/>
        </authorList>
    </citation>
    <scope>NUCLEOTIDE SEQUENCE [LARGE SCALE GENOMIC DNA]</scope>
    <source>
        <strain evidence="2">NK-2021</strain>
    </source>
</reference>
<protein>
    <submittedName>
        <fullName evidence="2">Uncharacterized protein</fullName>
    </submittedName>
</protein>
<accession>A0ABQ7TBL3</accession>
<evidence type="ECO:0000313" key="2">
    <source>
        <dbReference type="EMBL" id="KAH0627119.1"/>
    </source>
</evidence>
<keyword evidence="3" id="KW-1185">Reference proteome</keyword>
<dbReference type="Proteomes" id="UP000826234">
    <property type="component" value="Unassembled WGS sequence"/>
</dbReference>
<evidence type="ECO:0000313" key="3">
    <source>
        <dbReference type="Proteomes" id="UP000826234"/>
    </source>
</evidence>
<feature type="compositionally biased region" description="Basic and acidic residues" evidence="1">
    <location>
        <begin position="73"/>
        <end position="83"/>
    </location>
</feature>
<name>A0ABQ7TBL3_PHRPL</name>
<comment type="caution">
    <text evidence="2">The sequence shown here is derived from an EMBL/GenBank/DDBJ whole genome shotgun (WGS) entry which is preliminary data.</text>
</comment>
<feature type="compositionally biased region" description="Polar residues" evidence="1">
    <location>
        <begin position="51"/>
        <end position="60"/>
    </location>
</feature>